<accession>A0A3B0WXH0</accession>
<protein>
    <submittedName>
        <fullName evidence="1">Uncharacterized protein</fullName>
    </submittedName>
</protein>
<evidence type="ECO:0000313" key="1">
    <source>
        <dbReference type="EMBL" id="VAW48304.1"/>
    </source>
</evidence>
<reference evidence="1" key="1">
    <citation type="submission" date="2018-06" db="EMBL/GenBank/DDBJ databases">
        <authorList>
            <person name="Zhirakovskaya E."/>
        </authorList>
    </citation>
    <scope>NUCLEOTIDE SEQUENCE</scope>
</reference>
<feature type="non-terminal residue" evidence="1">
    <location>
        <position position="1"/>
    </location>
</feature>
<gene>
    <name evidence="1" type="ORF">MNBD_GAMMA02-1820</name>
</gene>
<proteinExistence type="predicted"/>
<dbReference type="AlphaFoldDB" id="A0A3B0WXH0"/>
<dbReference type="EMBL" id="UOFA01000401">
    <property type="protein sequence ID" value="VAW48304.1"/>
    <property type="molecule type" value="Genomic_DNA"/>
</dbReference>
<name>A0A3B0WXH0_9ZZZZ</name>
<organism evidence="1">
    <name type="scientific">hydrothermal vent metagenome</name>
    <dbReference type="NCBI Taxonomy" id="652676"/>
    <lineage>
        <taxon>unclassified sequences</taxon>
        <taxon>metagenomes</taxon>
        <taxon>ecological metagenomes</taxon>
    </lineage>
</organism>
<sequence>GAMHKSMSLALKVEPFIGDPISSPLETQYIQFYDAAAGLS</sequence>